<evidence type="ECO:0000313" key="3">
    <source>
        <dbReference type="Proteomes" id="UP000005408"/>
    </source>
</evidence>
<feature type="domain" description="Reverse transcriptase" evidence="1">
    <location>
        <begin position="1"/>
        <end position="314"/>
    </location>
</feature>
<dbReference type="PANTHER" id="PTHR33050">
    <property type="entry name" value="REVERSE TRANSCRIPTASE DOMAIN-CONTAINING PROTEIN"/>
    <property type="match status" value="1"/>
</dbReference>
<dbReference type="InterPro" id="IPR052055">
    <property type="entry name" value="Hepadnavirus_pol/RT"/>
</dbReference>
<evidence type="ECO:0000313" key="2">
    <source>
        <dbReference type="EnsemblMetazoa" id="G19635.2:cds"/>
    </source>
</evidence>
<evidence type="ECO:0000259" key="1">
    <source>
        <dbReference type="PROSITE" id="PS50878"/>
    </source>
</evidence>
<sequence length="696" mass="80809">NNKRKHPIWTTLGGDNIPSHVDPYIFNEECAVKSSCSLYLRNPDFFIAGELHNQFCHWKKILLDNDTSSLVKQWLKDGVDVTEFFTHFKGNFKGCSYNSLFPPQRFFQNAPICKQFKEFICSELYERILNGSLSLVGKVGECELPHIIMPLTVEPTKPRLCHDDRYINLWTKDTPFQLENLKHVPRMVEKDMKMITCDVKSGYDHVILCKNSRKYFGIQFGGWVFTYNTLPFGWKSSPYIYQTIGMQVTNYLRSRSIYNIQYIDDRLVIESAKSRITDVSYFLLELLTRLGYTLSWKKSQFVPSQVVKYLGYFIDSSKMAFSLPDEKKMSFSKLRESILLSNFVDIRTLQRFAGKCISFCLVVPAAKLYCREVNKAISYGMKNSQMIKVENSLKQEIEYWRFIDTWEGCMTWRLETHKQIMLATDASGFKYGGKILSGEFKGLILSDFWSNEDSRPIHLKEAEAVYNVLYSCKDKIKNSRVDVLSDNMAVIKTWENQGGKDKQLNDIIKQLFCFVYEFNISLNLQYVQSKLNVADEPSRSISLSDCMLSETSWAYVEQLFGPHTVDLMSLDSNCMKDRYGKMLRHFTPYPTVLSDGVNVFVQNVNEEENPYVFPPFQMIFPLLKLFKEQNVKCCTMVLPIFQEKPIWWPFLASHCISQTILGRKGDVRVLKLPTSKGFINDVKGLKNDLGVFRLQF</sequence>
<dbReference type="EnsemblMetazoa" id="G19635.2">
    <property type="protein sequence ID" value="G19635.2:cds"/>
    <property type="gene ID" value="G19635"/>
</dbReference>
<dbReference type="SUPFAM" id="SSF56672">
    <property type="entry name" value="DNA/RNA polymerases"/>
    <property type="match status" value="1"/>
</dbReference>
<proteinExistence type="predicted"/>
<dbReference type="Gene3D" id="3.10.10.10">
    <property type="entry name" value="HIV Type 1 Reverse Transcriptase, subunit A, domain 1"/>
    <property type="match status" value="1"/>
</dbReference>
<keyword evidence="3" id="KW-1185">Reference proteome</keyword>
<dbReference type="AlphaFoldDB" id="A0A8W8JN61"/>
<dbReference type="InterPro" id="IPR043128">
    <property type="entry name" value="Rev_trsase/Diguanyl_cyclase"/>
</dbReference>
<dbReference type="InterPro" id="IPR000477">
    <property type="entry name" value="RT_dom"/>
</dbReference>
<accession>A0A8W8JN61</accession>
<reference evidence="2" key="1">
    <citation type="submission" date="2022-08" db="UniProtKB">
        <authorList>
            <consortium name="EnsemblMetazoa"/>
        </authorList>
    </citation>
    <scope>IDENTIFICATION</scope>
    <source>
        <strain evidence="2">05x7-T-G4-1.051#20</strain>
    </source>
</reference>
<dbReference type="Gene3D" id="3.30.70.270">
    <property type="match status" value="1"/>
</dbReference>
<dbReference type="InterPro" id="IPR043502">
    <property type="entry name" value="DNA/RNA_pol_sf"/>
</dbReference>
<dbReference type="Pfam" id="PF00078">
    <property type="entry name" value="RVT_1"/>
    <property type="match status" value="1"/>
</dbReference>
<dbReference type="PANTHER" id="PTHR33050:SF7">
    <property type="entry name" value="RIBONUCLEASE H"/>
    <property type="match status" value="1"/>
</dbReference>
<protein>
    <recommendedName>
        <fullName evidence="1">Reverse transcriptase domain-containing protein</fullName>
    </recommendedName>
</protein>
<dbReference type="PROSITE" id="PS50878">
    <property type="entry name" value="RT_POL"/>
    <property type="match status" value="1"/>
</dbReference>
<organism evidence="2 3">
    <name type="scientific">Magallana gigas</name>
    <name type="common">Pacific oyster</name>
    <name type="synonym">Crassostrea gigas</name>
    <dbReference type="NCBI Taxonomy" id="29159"/>
    <lineage>
        <taxon>Eukaryota</taxon>
        <taxon>Metazoa</taxon>
        <taxon>Spiralia</taxon>
        <taxon>Lophotrochozoa</taxon>
        <taxon>Mollusca</taxon>
        <taxon>Bivalvia</taxon>
        <taxon>Autobranchia</taxon>
        <taxon>Pteriomorphia</taxon>
        <taxon>Ostreida</taxon>
        <taxon>Ostreoidea</taxon>
        <taxon>Ostreidae</taxon>
        <taxon>Magallana</taxon>
    </lineage>
</organism>
<dbReference type="Proteomes" id="UP000005408">
    <property type="component" value="Unassembled WGS sequence"/>
</dbReference>
<name>A0A8W8JN61_MAGGI</name>